<feature type="compositionally biased region" description="Basic and acidic residues" evidence="1">
    <location>
        <begin position="310"/>
        <end position="327"/>
    </location>
</feature>
<feature type="domain" description="F-box" evidence="2">
    <location>
        <begin position="11"/>
        <end position="57"/>
    </location>
</feature>
<dbReference type="EMBL" id="MU005764">
    <property type="protein sequence ID" value="KAF2714417.1"/>
    <property type="molecule type" value="Genomic_DNA"/>
</dbReference>
<keyword evidence="4" id="KW-1185">Reference proteome</keyword>
<evidence type="ECO:0000313" key="3">
    <source>
        <dbReference type="EMBL" id="KAF2714417.1"/>
    </source>
</evidence>
<proteinExistence type="predicted"/>
<gene>
    <name evidence="3" type="ORF">K504DRAFT_456636</name>
</gene>
<evidence type="ECO:0000313" key="4">
    <source>
        <dbReference type="Proteomes" id="UP000799428"/>
    </source>
</evidence>
<name>A0A6G1KQ11_9PLEO</name>
<evidence type="ECO:0000259" key="2">
    <source>
        <dbReference type="Pfam" id="PF12937"/>
    </source>
</evidence>
<feature type="region of interest" description="Disordered" evidence="1">
    <location>
        <begin position="310"/>
        <end position="334"/>
    </location>
</feature>
<reference evidence="3" key="1">
    <citation type="journal article" date="2020" name="Stud. Mycol.">
        <title>101 Dothideomycetes genomes: a test case for predicting lifestyles and emergence of pathogens.</title>
        <authorList>
            <person name="Haridas S."/>
            <person name="Albert R."/>
            <person name="Binder M."/>
            <person name="Bloem J."/>
            <person name="Labutti K."/>
            <person name="Salamov A."/>
            <person name="Andreopoulos B."/>
            <person name="Baker S."/>
            <person name="Barry K."/>
            <person name="Bills G."/>
            <person name="Bluhm B."/>
            <person name="Cannon C."/>
            <person name="Castanera R."/>
            <person name="Culley D."/>
            <person name="Daum C."/>
            <person name="Ezra D."/>
            <person name="Gonzalez J."/>
            <person name="Henrissat B."/>
            <person name="Kuo A."/>
            <person name="Liang C."/>
            <person name="Lipzen A."/>
            <person name="Lutzoni F."/>
            <person name="Magnuson J."/>
            <person name="Mondo S."/>
            <person name="Nolan M."/>
            <person name="Ohm R."/>
            <person name="Pangilinan J."/>
            <person name="Park H.-J."/>
            <person name="Ramirez L."/>
            <person name="Alfaro M."/>
            <person name="Sun H."/>
            <person name="Tritt A."/>
            <person name="Yoshinaga Y."/>
            <person name="Zwiers L.-H."/>
            <person name="Turgeon B."/>
            <person name="Goodwin S."/>
            <person name="Spatafora J."/>
            <person name="Crous P."/>
            <person name="Grigoriev I."/>
        </authorList>
    </citation>
    <scope>NUCLEOTIDE SEQUENCE</scope>
    <source>
        <strain evidence="3">CBS 279.74</strain>
    </source>
</reference>
<dbReference type="OrthoDB" id="3750626at2759"/>
<dbReference type="SUPFAM" id="SSF81383">
    <property type="entry name" value="F-box domain"/>
    <property type="match status" value="1"/>
</dbReference>
<dbReference type="Proteomes" id="UP000799428">
    <property type="component" value="Unassembled WGS sequence"/>
</dbReference>
<accession>A0A6G1KQ11</accession>
<dbReference type="CDD" id="cd09917">
    <property type="entry name" value="F-box_SF"/>
    <property type="match status" value="1"/>
</dbReference>
<dbReference type="InterPro" id="IPR036047">
    <property type="entry name" value="F-box-like_dom_sf"/>
</dbReference>
<protein>
    <recommendedName>
        <fullName evidence="2">F-box domain-containing protein</fullName>
    </recommendedName>
</protein>
<evidence type="ECO:0000256" key="1">
    <source>
        <dbReference type="SAM" id="MobiDB-lite"/>
    </source>
</evidence>
<sequence length="334" mass="36796">MNTLKLPSGLNLPTELLFQIAEYLENPPDPSDLVALTKVSRSLRPVAEEYLYRKVHVRGVRTNDLDSDMPLLLRTLLERPDLGKRIRTLAFRTKRIRIDRMTQLSIRRSTTAPHRLNSGTLLSDSIAALSTMGYSATHPWSKMLQSTYESAFGGLLLSIVPRLDTLILCVTDSPAGGASLDPSRDPISALFGTYQLPPAALACLANTTTLKIPTKHLHQLLGGHVPFPKLVNLELCNGHGRDLRYINGPGSYSGGSSIQNLTLRIHWGIVDPMLCASDHGVRLQDLFEALGCDSLRVLKLVLIKGTDDKSDEHLERPSYSELSKDLDTPSSTVE</sequence>
<dbReference type="AlphaFoldDB" id="A0A6G1KQ11"/>
<organism evidence="3 4">
    <name type="scientific">Pleomassaria siparia CBS 279.74</name>
    <dbReference type="NCBI Taxonomy" id="1314801"/>
    <lineage>
        <taxon>Eukaryota</taxon>
        <taxon>Fungi</taxon>
        <taxon>Dikarya</taxon>
        <taxon>Ascomycota</taxon>
        <taxon>Pezizomycotina</taxon>
        <taxon>Dothideomycetes</taxon>
        <taxon>Pleosporomycetidae</taxon>
        <taxon>Pleosporales</taxon>
        <taxon>Pleomassariaceae</taxon>
        <taxon>Pleomassaria</taxon>
    </lineage>
</organism>
<dbReference type="Pfam" id="PF12937">
    <property type="entry name" value="F-box-like"/>
    <property type="match status" value="1"/>
</dbReference>
<dbReference type="InterPro" id="IPR001810">
    <property type="entry name" value="F-box_dom"/>
</dbReference>